<dbReference type="RefSeq" id="XP_005763461.1">
    <property type="nucleotide sequence ID" value="XM_005763404.1"/>
</dbReference>
<dbReference type="HOGENOM" id="CLU_1075344_0_0_1"/>
<accession>A0A0D3IIE7</accession>
<keyword evidence="2" id="KW-1185">Reference proteome</keyword>
<reference evidence="2" key="1">
    <citation type="journal article" date="2013" name="Nature">
        <title>Pan genome of the phytoplankton Emiliania underpins its global distribution.</title>
        <authorList>
            <person name="Read B.A."/>
            <person name="Kegel J."/>
            <person name="Klute M.J."/>
            <person name="Kuo A."/>
            <person name="Lefebvre S.C."/>
            <person name="Maumus F."/>
            <person name="Mayer C."/>
            <person name="Miller J."/>
            <person name="Monier A."/>
            <person name="Salamov A."/>
            <person name="Young J."/>
            <person name="Aguilar M."/>
            <person name="Claverie J.M."/>
            <person name="Frickenhaus S."/>
            <person name="Gonzalez K."/>
            <person name="Herman E.K."/>
            <person name="Lin Y.C."/>
            <person name="Napier J."/>
            <person name="Ogata H."/>
            <person name="Sarno A.F."/>
            <person name="Shmutz J."/>
            <person name="Schroeder D."/>
            <person name="de Vargas C."/>
            <person name="Verret F."/>
            <person name="von Dassow P."/>
            <person name="Valentin K."/>
            <person name="Van de Peer Y."/>
            <person name="Wheeler G."/>
            <person name="Dacks J.B."/>
            <person name="Delwiche C.F."/>
            <person name="Dyhrman S.T."/>
            <person name="Glockner G."/>
            <person name="John U."/>
            <person name="Richards T."/>
            <person name="Worden A.Z."/>
            <person name="Zhang X."/>
            <person name="Grigoriev I.V."/>
            <person name="Allen A.E."/>
            <person name="Bidle K."/>
            <person name="Borodovsky M."/>
            <person name="Bowler C."/>
            <person name="Brownlee C."/>
            <person name="Cock J.M."/>
            <person name="Elias M."/>
            <person name="Gladyshev V.N."/>
            <person name="Groth M."/>
            <person name="Guda C."/>
            <person name="Hadaegh A."/>
            <person name="Iglesias-Rodriguez M.D."/>
            <person name="Jenkins J."/>
            <person name="Jones B.M."/>
            <person name="Lawson T."/>
            <person name="Leese F."/>
            <person name="Lindquist E."/>
            <person name="Lobanov A."/>
            <person name="Lomsadze A."/>
            <person name="Malik S.B."/>
            <person name="Marsh M.E."/>
            <person name="Mackinder L."/>
            <person name="Mock T."/>
            <person name="Mueller-Roeber B."/>
            <person name="Pagarete A."/>
            <person name="Parker M."/>
            <person name="Probert I."/>
            <person name="Quesneville H."/>
            <person name="Raines C."/>
            <person name="Rensing S.A."/>
            <person name="Riano-Pachon D.M."/>
            <person name="Richier S."/>
            <person name="Rokitta S."/>
            <person name="Shiraiwa Y."/>
            <person name="Soanes D.M."/>
            <person name="van der Giezen M."/>
            <person name="Wahlund T.M."/>
            <person name="Williams B."/>
            <person name="Wilson W."/>
            <person name="Wolfe G."/>
            <person name="Wurch L.L."/>
        </authorList>
    </citation>
    <scope>NUCLEOTIDE SEQUENCE</scope>
</reference>
<dbReference type="eggNOG" id="ENOG502RYCC">
    <property type="taxonomic scope" value="Eukaryota"/>
</dbReference>
<dbReference type="InterPro" id="IPR023296">
    <property type="entry name" value="Glyco_hydro_beta-prop_sf"/>
</dbReference>
<evidence type="ECO:0000313" key="2">
    <source>
        <dbReference type="Proteomes" id="UP000013827"/>
    </source>
</evidence>
<evidence type="ECO:0008006" key="3">
    <source>
        <dbReference type="Google" id="ProtNLM"/>
    </source>
</evidence>
<evidence type="ECO:0000313" key="1">
    <source>
        <dbReference type="EnsemblProtists" id="EOD11032"/>
    </source>
</evidence>
<dbReference type="PaxDb" id="2903-EOD11032"/>
<dbReference type="GeneID" id="17257184"/>
<protein>
    <recommendedName>
        <fullName evidence="3">Glycosyl hydrolase family 32 N-terminal domain-containing protein</fullName>
    </recommendedName>
</protein>
<dbReference type="KEGG" id="ehx:EMIHUDRAFT_120429"/>
<reference evidence="1" key="2">
    <citation type="submission" date="2024-10" db="UniProtKB">
        <authorList>
            <consortium name="EnsemblProtists"/>
        </authorList>
    </citation>
    <scope>IDENTIFICATION</scope>
</reference>
<dbReference type="AlphaFoldDB" id="A0A0D3IIE7"/>
<name>A0A0D3IIE7_EMIH1</name>
<sequence length="259" mass="29274">MPASSLLNLSPTPSPLGEQWCPKGLMRDPFLLYHPPSDRFVLLWTTGWAATTIGFATSDDLVHWSAQRAIEVTRGLADPIVTWAPEAVFDPDSGSIEWSNLEPTKGRLTADEKKERQKAYRNASQSYWQTPKRIYYTLTADFESFTPARLLFDSGYSTIDATVLRSEGHHRMEWRYYMAYRATMGDAVSLYTAEASDMTGPYRTIGNLSALVPVPTEGPSLVEWGGCFYIYHDMYEDGRYGVLLAPSMHKPWECDGCRE</sequence>
<proteinExistence type="predicted"/>
<dbReference type="EnsemblProtists" id="EOD11032">
    <property type="protein sequence ID" value="EOD11032"/>
    <property type="gene ID" value="EMIHUDRAFT_120429"/>
</dbReference>
<organism evidence="1 2">
    <name type="scientific">Emiliania huxleyi (strain CCMP1516)</name>
    <dbReference type="NCBI Taxonomy" id="280463"/>
    <lineage>
        <taxon>Eukaryota</taxon>
        <taxon>Haptista</taxon>
        <taxon>Haptophyta</taxon>
        <taxon>Prymnesiophyceae</taxon>
        <taxon>Isochrysidales</taxon>
        <taxon>Noelaerhabdaceae</taxon>
        <taxon>Emiliania</taxon>
    </lineage>
</organism>
<dbReference type="Gene3D" id="2.115.10.20">
    <property type="entry name" value="Glycosyl hydrolase domain, family 43"/>
    <property type="match status" value="1"/>
</dbReference>
<dbReference type="Proteomes" id="UP000013827">
    <property type="component" value="Unassembled WGS sequence"/>
</dbReference>
<dbReference type="SUPFAM" id="SSF75005">
    <property type="entry name" value="Arabinanase/levansucrase/invertase"/>
    <property type="match status" value="1"/>
</dbReference>